<feature type="domain" description="EamA" evidence="7">
    <location>
        <begin position="22"/>
        <end position="153"/>
    </location>
</feature>
<dbReference type="EMBL" id="CP022187">
    <property type="protein sequence ID" value="AWI75899.1"/>
    <property type="molecule type" value="Genomic_DNA"/>
</dbReference>
<reference evidence="8 9" key="1">
    <citation type="submission" date="2017-06" db="EMBL/GenBank/DDBJ databases">
        <title>Azoarcus.</title>
        <authorList>
            <person name="Woo J.-H."/>
            <person name="Kim H.-S."/>
        </authorList>
    </citation>
    <scope>NUCLEOTIDE SEQUENCE [LARGE SCALE GENOMIC DNA]</scope>
    <source>
        <strain evidence="8 9">TSPY31</strain>
    </source>
</reference>
<feature type="transmembrane region" description="Helical" evidence="6">
    <location>
        <begin position="196"/>
        <end position="217"/>
    </location>
</feature>
<keyword evidence="4 6" id="KW-1133">Transmembrane helix</keyword>
<dbReference type="InterPro" id="IPR037185">
    <property type="entry name" value="EmrE-like"/>
</dbReference>
<keyword evidence="3 6" id="KW-0812">Transmembrane</keyword>
<accession>A0A2U8GQC1</accession>
<feature type="transmembrane region" description="Helical" evidence="6">
    <location>
        <begin position="80"/>
        <end position="103"/>
    </location>
</feature>
<name>A0A2U8GQC1_9RHOO</name>
<dbReference type="PANTHER" id="PTHR32322:SF2">
    <property type="entry name" value="EAMA DOMAIN-CONTAINING PROTEIN"/>
    <property type="match status" value="1"/>
</dbReference>
<dbReference type="InterPro" id="IPR000620">
    <property type="entry name" value="EamA_dom"/>
</dbReference>
<comment type="subcellular location">
    <subcellularLocation>
        <location evidence="1">Membrane</location>
        <topology evidence="1">Multi-pass membrane protein</topology>
    </subcellularLocation>
</comment>
<feature type="transmembrane region" description="Helical" evidence="6">
    <location>
        <begin position="138"/>
        <end position="158"/>
    </location>
</feature>
<keyword evidence="5 6" id="KW-0472">Membrane</keyword>
<organism evidence="8 9">
    <name type="scientific">Parazoarcus communis</name>
    <dbReference type="NCBI Taxonomy" id="41977"/>
    <lineage>
        <taxon>Bacteria</taxon>
        <taxon>Pseudomonadati</taxon>
        <taxon>Pseudomonadota</taxon>
        <taxon>Betaproteobacteria</taxon>
        <taxon>Rhodocyclales</taxon>
        <taxon>Zoogloeaceae</taxon>
        <taxon>Parazoarcus</taxon>
    </lineage>
</organism>
<sequence>MNTSIRQGTPATVAALLHEPSVLLLLTGTLIGLNFPLGKIGAAAGVSPMLWALLISTGASLTLLPVLIARGELAWPSLRVMRYTACSALISFIVPNLLLFSAIPHAGAGYTGLMFALSPVCTVLLAGLCRLETPGRTGLLGIALGLAGAAIVSLTRGAAADAPALGWLLAPLLIPVALAAGNVYRTLHWPHGESPNTLAFWGQTFSSGVLLLLLWLTHGTLPIAELLPAGGAALMQVLVAGITFPVSYRLQQLGGPVLLSQIGYVAAAVGLVVATVFLGERYAPATWAGAGVIALGIGVTIVAQLGARSAGNARRN</sequence>
<evidence type="ECO:0000256" key="4">
    <source>
        <dbReference type="ARBA" id="ARBA00022989"/>
    </source>
</evidence>
<evidence type="ECO:0000256" key="5">
    <source>
        <dbReference type="ARBA" id="ARBA00023136"/>
    </source>
</evidence>
<proteinExistence type="inferred from homology"/>
<feature type="transmembrane region" description="Helical" evidence="6">
    <location>
        <begin position="109"/>
        <end position="131"/>
    </location>
</feature>
<protein>
    <submittedName>
        <fullName evidence="8">EamA family transporter</fullName>
    </submittedName>
</protein>
<dbReference type="Pfam" id="PF00892">
    <property type="entry name" value="EamA"/>
    <property type="match status" value="1"/>
</dbReference>
<dbReference type="InterPro" id="IPR050638">
    <property type="entry name" value="AA-Vitamin_Transporters"/>
</dbReference>
<feature type="transmembrane region" description="Helical" evidence="6">
    <location>
        <begin position="262"/>
        <end position="279"/>
    </location>
</feature>
<keyword evidence="9" id="KW-1185">Reference proteome</keyword>
<evidence type="ECO:0000313" key="9">
    <source>
        <dbReference type="Proteomes" id="UP000244930"/>
    </source>
</evidence>
<feature type="transmembrane region" description="Helical" evidence="6">
    <location>
        <begin position="12"/>
        <end position="37"/>
    </location>
</feature>
<dbReference type="AlphaFoldDB" id="A0A2U8GQC1"/>
<evidence type="ECO:0000256" key="1">
    <source>
        <dbReference type="ARBA" id="ARBA00004141"/>
    </source>
</evidence>
<dbReference type="RefSeq" id="WP_108949602.1">
    <property type="nucleotide sequence ID" value="NZ_CP022187.1"/>
</dbReference>
<feature type="transmembrane region" description="Helical" evidence="6">
    <location>
        <begin position="285"/>
        <end position="307"/>
    </location>
</feature>
<dbReference type="KEGG" id="acom:CEW83_12285"/>
<evidence type="ECO:0000256" key="6">
    <source>
        <dbReference type="SAM" id="Phobius"/>
    </source>
</evidence>
<evidence type="ECO:0000256" key="3">
    <source>
        <dbReference type="ARBA" id="ARBA00022692"/>
    </source>
</evidence>
<dbReference type="Proteomes" id="UP000244930">
    <property type="component" value="Chromosome"/>
</dbReference>
<dbReference type="PANTHER" id="PTHR32322">
    <property type="entry name" value="INNER MEMBRANE TRANSPORTER"/>
    <property type="match status" value="1"/>
</dbReference>
<gene>
    <name evidence="8" type="ORF">CEW83_12285</name>
</gene>
<feature type="transmembrane region" description="Helical" evidence="6">
    <location>
        <begin position="164"/>
        <end position="184"/>
    </location>
</feature>
<dbReference type="SUPFAM" id="SSF103481">
    <property type="entry name" value="Multidrug resistance efflux transporter EmrE"/>
    <property type="match status" value="1"/>
</dbReference>
<evidence type="ECO:0000259" key="7">
    <source>
        <dbReference type="Pfam" id="PF00892"/>
    </source>
</evidence>
<feature type="transmembrane region" description="Helical" evidence="6">
    <location>
        <begin position="229"/>
        <end position="250"/>
    </location>
</feature>
<dbReference type="GO" id="GO:0016020">
    <property type="term" value="C:membrane"/>
    <property type="evidence" value="ECO:0007669"/>
    <property type="project" value="UniProtKB-SubCell"/>
</dbReference>
<evidence type="ECO:0000313" key="8">
    <source>
        <dbReference type="EMBL" id="AWI75899.1"/>
    </source>
</evidence>
<feature type="transmembrane region" description="Helical" evidence="6">
    <location>
        <begin position="49"/>
        <end position="68"/>
    </location>
</feature>
<comment type="similarity">
    <text evidence="2">Belongs to the EamA transporter family.</text>
</comment>
<evidence type="ECO:0000256" key="2">
    <source>
        <dbReference type="ARBA" id="ARBA00007362"/>
    </source>
</evidence>